<keyword evidence="1" id="KW-1133">Transmembrane helix</keyword>
<evidence type="ECO:0000313" key="3">
    <source>
        <dbReference type="EnsemblPlants" id="PAC:32924510.CDS.1"/>
    </source>
</evidence>
<keyword evidence="1" id="KW-0812">Transmembrane</keyword>
<dbReference type="EnsemblPlants" id="Pp3c7_13679V3.1">
    <property type="protein sequence ID" value="PAC:32924510.CDS.1"/>
    <property type="gene ID" value="Pp3c7_13679"/>
</dbReference>
<evidence type="ECO:0000256" key="1">
    <source>
        <dbReference type="SAM" id="Phobius"/>
    </source>
</evidence>
<protein>
    <submittedName>
        <fullName evidence="2 3">Uncharacterized protein</fullName>
    </submittedName>
</protein>
<dbReference type="Gramene" id="Pp3c7_13679V3.1">
    <property type="protein sequence ID" value="PAC:32924510.CDS.1"/>
    <property type="gene ID" value="Pp3c7_13679"/>
</dbReference>
<dbReference type="Proteomes" id="UP000006727">
    <property type="component" value="Chromosome 7"/>
</dbReference>
<gene>
    <name evidence="2" type="ORF">PHYPA_010352</name>
</gene>
<sequence>MSLCELYVSVSMCMCLCVCVCVSVWLFVEGALLGMMQRAPKALAMVVSVLSNTWLQWGAILALLLGVVRY</sequence>
<reference evidence="2 4" key="1">
    <citation type="journal article" date="2008" name="Science">
        <title>The Physcomitrella genome reveals evolutionary insights into the conquest of land by plants.</title>
        <authorList>
            <person name="Rensing S."/>
            <person name="Lang D."/>
            <person name="Zimmer A."/>
            <person name="Terry A."/>
            <person name="Salamov A."/>
            <person name="Shapiro H."/>
            <person name="Nishiyama T."/>
            <person name="Perroud P.-F."/>
            <person name="Lindquist E."/>
            <person name="Kamisugi Y."/>
            <person name="Tanahashi T."/>
            <person name="Sakakibara K."/>
            <person name="Fujita T."/>
            <person name="Oishi K."/>
            <person name="Shin-I T."/>
            <person name="Kuroki Y."/>
            <person name="Toyoda A."/>
            <person name="Suzuki Y."/>
            <person name="Hashimoto A."/>
            <person name="Yamaguchi K."/>
            <person name="Sugano A."/>
            <person name="Kohara Y."/>
            <person name="Fujiyama A."/>
            <person name="Anterola A."/>
            <person name="Aoki S."/>
            <person name="Ashton N."/>
            <person name="Barbazuk W.B."/>
            <person name="Barker E."/>
            <person name="Bennetzen J."/>
            <person name="Bezanilla M."/>
            <person name="Blankenship R."/>
            <person name="Cho S.H."/>
            <person name="Dutcher S."/>
            <person name="Estelle M."/>
            <person name="Fawcett J.A."/>
            <person name="Gundlach H."/>
            <person name="Hanada K."/>
            <person name="Heyl A."/>
            <person name="Hicks K.A."/>
            <person name="Hugh J."/>
            <person name="Lohr M."/>
            <person name="Mayer K."/>
            <person name="Melkozernov A."/>
            <person name="Murata T."/>
            <person name="Nelson D."/>
            <person name="Pils B."/>
            <person name="Prigge M."/>
            <person name="Reiss B."/>
            <person name="Renner T."/>
            <person name="Rombauts S."/>
            <person name="Rushton P."/>
            <person name="Sanderfoot A."/>
            <person name="Schween G."/>
            <person name="Shiu S.-H."/>
            <person name="Stueber K."/>
            <person name="Theodoulou F.L."/>
            <person name="Tu H."/>
            <person name="Van de Peer Y."/>
            <person name="Verrier P.J."/>
            <person name="Waters E."/>
            <person name="Wood A."/>
            <person name="Yang L."/>
            <person name="Cove D."/>
            <person name="Cuming A."/>
            <person name="Hasebe M."/>
            <person name="Lucas S."/>
            <person name="Mishler D.B."/>
            <person name="Reski R."/>
            <person name="Grigoriev I."/>
            <person name="Quatrano R.S."/>
            <person name="Boore J.L."/>
        </authorList>
    </citation>
    <scope>NUCLEOTIDE SEQUENCE [LARGE SCALE GENOMIC DNA]</scope>
    <source>
        <strain evidence="3 4">cv. Gransden 2004</strain>
    </source>
</reference>
<evidence type="ECO:0000313" key="4">
    <source>
        <dbReference type="Proteomes" id="UP000006727"/>
    </source>
</evidence>
<feature type="transmembrane region" description="Helical" evidence="1">
    <location>
        <begin position="49"/>
        <end position="68"/>
    </location>
</feature>
<keyword evidence="4" id="KW-1185">Reference proteome</keyword>
<proteinExistence type="predicted"/>
<keyword evidence="1" id="KW-0472">Membrane</keyword>
<dbReference type="EMBL" id="ABEU02000007">
    <property type="protein sequence ID" value="PNR51166.1"/>
    <property type="molecule type" value="Genomic_DNA"/>
</dbReference>
<organism evidence="2">
    <name type="scientific">Physcomitrium patens</name>
    <name type="common">Spreading-leaved earth moss</name>
    <name type="synonym">Physcomitrella patens</name>
    <dbReference type="NCBI Taxonomy" id="3218"/>
    <lineage>
        <taxon>Eukaryota</taxon>
        <taxon>Viridiplantae</taxon>
        <taxon>Streptophyta</taxon>
        <taxon>Embryophyta</taxon>
        <taxon>Bryophyta</taxon>
        <taxon>Bryophytina</taxon>
        <taxon>Bryopsida</taxon>
        <taxon>Funariidae</taxon>
        <taxon>Funariales</taxon>
        <taxon>Funariaceae</taxon>
        <taxon>Physcomitrium</taxon>
    </lineage>
</organism>
<reference evidence="2 4" key="2">
    <citation type="journal article" date="2018" name="Plant J.">
        <title>The Physcomitrella patens chromosome-scale assembly reveals moss genome structure and evolution.</title>
        <authorList>
            <person name="Lang D."/>
            <person name="Ullrich K.K."/>
            <person name="Murat F."/>
            <person name="Fuchs J."/>
            <person name="Jenkins J."/>
            <person name="Haas F.B."/>
            <person name="Piednoel M."/>
            <person name="Gundlach H."/>
            <person name="Van Bel M."/>
            <person name="Meyberg R."/>
            <person name="Vives C."/>
            <person name="Morata J."/>
            <person name="Symeonidi A."/>
            <person name="Hiss M."/>
            <person name="Muchero W."/>
            <person name="Kamisugi Y."/>
            <person name="Saleh O."/>
            <person name="Blanc G."/>
            <person name="Decker E.L."/>
            <person name="van Gessel N."/>
            <person name="Grimwood J."/>
            <person name="Hayes R.D."/>
            <person name="Graham S.W."/>
            <person name="Gunter L.E."/>
            <person name="McDaniel S.F."/>
            <person name="Hoernstein S.N.W."/>
            <person name="Larsson A."/>
            <person name="Li F.W."/>
            <person name="Perroud P.F."/>
            <person name="Phillips J."/>
            <person name="Ranjan P."/>
            <person name="Rokshar D.S."/>
            <person name="Rothfels C.J."/>
            <person name="Schneider L."/>
            <person name="Shu S."/>
            <person name="Stevenson D.W."/>
            <person name="Thummler F."/>
            <person name="Tillich M."/>
            <person name="Villarreal Aguilar J.C."/>
            <person name="Widiez T."/>
            <person name="Wong G.K."/>
            <person name="Wymore A."/>
            <person name="Zhang Y."/>
            <person name="Zimmer A.D."/>
            <person name="Quatrano R.S."/>
            <person name="Mayer K.F.X."/>
            <person name="Goodstein D."/>
            <person name="Casacuberta J.M."/>
            <person name="Vandepoele K."/>
            <person name="Reski R."/>
            <person name="Cuming A.C."/>
            <person name="Tuskan G.A."/>
            <person name="Maumus F."/>
            <person name="Salse J."/>
            <person name="Schmutz J."/>
            <person name="Rensing S.A."/>
        </authorList>
    </citation>
    <scope>NUCLEOTIDE SEQUENCE [LARGE SCALE GENOMIC DNA]</scope>
    <source>
        <strain evidence="3 4">cv. Gransden 2004</strain>
    </source>
</reference>
<dbReference type="InParanoid" id="A0A2K1KBL3"/>
<feature type="transmembrane region" description="Helical" evidence="1">
    <location>
        <begin position="6"/>
        <end position="28"/>
    </location>
</feature>
<evidence type="ECO:0000313" key="2">
    <source>
        <dbReference type="EMBL" id="PNR51166.1"/>
    </source>
</evidence>
<reference evidence="3" key="3">
    <citation type="submission" date="2020-12" db="UniProtKB">
        <authorList>
            <consortium name="EnsemblPlants"/>
        </authorList>
    </citation>
    <scope>IDENTIFICATION</scope>
</reference>
<name>A0A2K1KBL3_PHYPA</name>
<dbReference type="AlphaFoldDB" id="A0A2K1KBL3"/>
<accession>A0A2K1KBL3</accession>